<sequence length="45" mass="5195">MKIKINDMLSKHSLFFINYPLHKRSPSLNATIYSFVLQGSPLTRS</sequence>
<evidence type="ECO:0000313" key="1">
    <source>
        <dbReference type="EMBL" id="KIL74239.1"/>
    </source>
</evidence>
<keyword evidence="2" id="KW-1185">Reference proteome</keyword>
<protein>
    <submittedName>
        <fullName evidence="1">Uncharacterized protein</fullName>
    </submittedName>
</protein>
<evidence type="ECO:0000313" key="2">
    <source>
        <dbReference type="Proteomes" id="UP000031982"/>
    </source>
</evidence>
<dbReference type="Proteomes" id="UP000031982">
    <property type="component" value="Unassembled WGS sequence"/>
</dbReference>
<gene>
    <name evidence="1" type="ORF">SD77_2894</name>
</gene>
<accession>A0ABR5AR79</accession>
<reference evidence="1 2" key="1">
    <citation type="submission" date="2015-01" db="EMBL/GenBank/DDBJ databases">
        <title>Genome Assembly of Bacillus badius MTCC 1458.</title>
        <authorList>
            <person name="Verma A."/>
            <person name="Khatri I."/>
            <person name="Mual P."/>
            <person name="Subramanian S."/>
            <person name="Krishnamurthi S."/>
        </authorList>
    </citation>
    <scope>NUCLEOTIDE SEQUENCE [LARGE SCALE GENOMIC DNA]</scope>
    <source>
        <strain evidence="1 2">MTCC 1458</strain>
    </source>
</reference>
<comment type="caution">
    <text evidence="1">The sequence shown here is derived from an EMBL/GenBank/DDBJ whole genome shotgun (WGS) entry which is preliminary data.</text>
</comment>
<name>A0ABR5AR79_BACBA</name>
<organism evidence="1 2">
    <name type="scientific">Bacillus badius</name>
    <dbReference type="NCBI Taxonomy" id="1455"/>
    <lineage>
        <taxon>Bacteria</taxon>
        <taxon>Bacillati</taxon>
        <taxon>Bacillota</taxon>
        <taxon>Bacilli</taxon>
        <taxon>Bacillales</taxon>
        <taxon>Bacillaceae</taxon>
        <taxon>Pseudobacillus</taxon>
    </lineage>
</organism>
<proteinExistence type="predicted"/>
<dbReference type="EMBL" id="JXLP01000024">
    <property type="protein sequence ID" value="KIL74239.1"/>
    <property type="molecule type" value="Genomic_DNA"/>
</dbReference>